<organism evidence="1 2">
    <name type="scientific">Thalassolituus pacificus</name>
    <dbReference type="NCBI Taxonomy" id="2975440"/>
    <lineage>
        <taxon>Bacteria</taxon>
        <taxon>Pseudomonadati</taxon>
        <taxon>Pseudomonadota</taxon>
        <taxon>Gammaproteobacteria</taxon>
        <taxon>Oceanospirillales</taxon>
        <taxon>Oceanospirillaceae</taxon>
        <taxon>Thalassolituus</taxon>
    </lineage>
</organism>
<dbReference type="InterPro" id="IPR014710">
    <property type="entry name" value="RmlC-like_jellyroll"/>
</dbReference>
<accession>A0A9X3AGH9</accession>
<dbReference type="Proteomes" id="UP001147830">
    <property type="component" value="Unassembled WGS sequence"/>
</dbReference>
<evidence type="ECO:0000313" key="1">
    <source>
        <dbReference type="EMBL" id="MCT7359267.1"/>
    </source>
</evidence>
<keyword evidence="2" id="KW-1185">Reference proteome</keyword>
<dbReference type="AlphaFoldDB" id="A0A9X3AGH9"/>
<sequence>MDSFKLEDMVRGWFVGGFEPTLYKTTDVEVAVQHFKAGDKEASHCHKIATEITVIVSGRARMKGQEYGAGSIIRIAPGEYTDFEALEDTITTVVKLPGALNDKYLEENA</sequence>
<name>A0A9X3AGH9_9GAMM</name>
<proteinExistence type="predicted"/>
<dbReference type="SUPFAM" id="SSF51182">
    <property type="entry name" value="RmlC-like cupins"/>
    <property type="match status" value="1"/>
</dbReference>
<reference evidence="1" key="2">
    <citation type="submission" date="2022-08" db="EMBL/GenBank/DDBJ databases">
        <authorList>
            <person name="Dong C."/>
        </authorList>
    </citation>
    <scope>NUCLEOTIDE SEQUENCE</scope>
    <source>
        <strain evidence="1">59MF3M-4</strain>
    </source>
</reference>
<comment type="caution">
    <text evidence="1">The sequence shown here is derived from an EMBL/GenBank/DDBJ whole genome shotgun (WGS) entry which is preliminary data.</text>
</comment>
<gene>
    <name evidence="1" type="ORF">NYR02_09560</name>
</gene>
<dbReference type="InterPro" id="IPR011051">
    <property type="entry name" value="RmlC_Cupin_sf"/>
</dbReference>
<evidence type="ECO:0000313" key="2">
    <source>
        <dbReference type="Proteomes" id="UP001147830"/>
    </source>
</evidence>
<evidence type="ECO:0008006" key="3">
    <source>
        <dbReference type="Google" id="ProtNLM"/>
    </source>
</evidence>
<dbReference type="RefSeq" id="WP_145467231.1">
    <property type="nucleotide sequence ID" value="NZ_JAOANI010000015.1"/>
</dbReference>
<protein>
    <recommendedName>
        <fullName evidence="3">Cupin</fullName>
    </recommendedName>
</protein>
<dbReference type="Gene3D" id="2.60.120.10">
    <property type="entry name" value="Jelly Rolls"/>
    <property type="match status" value="1"/>
</dbReference>
<dbReference type="EMBL" id="JAOANI010000015">
    <property type="protein sequence ID" value="MCT7359267.1"/>
    <property type="molecule type" value="Genomic_DNA"/>
</dbReference>
<reference evidence="1" key="1">
    <citation type="journal article" date="2022" name="Front. Microbiol.">
        <title>Genome-based taxonomic rearrangement of Oceanobacter-related bacteria including the description of Thalassolituus hydrocarbonoclasticus sp. nov. and Thalassolituus pacificus sp. nov. and emended description of the genus Thalassolituus.</title>
        <authorList>
            <person name="Dong C."/>
            <person name="Wei L."/>
            <person name="Wang J."/>
            <person name="Lai Q."/>
            <person name="Huang Z."/>
            <person name="Shao Z."/>
        </authorList>
    </citation>
    <scope>NUCLEOTIDE SEQUENCE</scope>
    <source>
        <strain evidence="1">59MF3M-4</strain>
    </source>
</reference>